<protein>
    <recommendedName>
        <fullName evidence="4">Non-specific serine/threonine protein kinase</fullName>
    </recommendedName>
</protein>
<dbReference type="InterPro" id="IPR032675">
    <property type="entry name" value="LRR_dom_sf"/>
</dbReference>
<dbReference type="Gene3D" id="3.80.10.10">
    <property type="entry name" value="Ribonuclease Inhibitor"/>
    <property type="match status" value="1"/>
</dbReference>
<dbReference type="Pfam" id="PF13306">
    <property type="entry name" value="LRR_5"/>
    <property type="match status" value="1"/>
</dbReference>
<dbReference type="SUPFAM" id="SSF48403">
    <property type="entry name" value="Ankyrin repeat"/>
    <property type="match status" value="1"/>
</dbReference>
<dbReference type="InterPro" id="IPR026906">
    <property type="entry name" value="LRR_5"/>
</dbReference>
<dbReference type="InterPro" id="IPR027417">
    <property type="entry name" value="P-loop_NTPase"/>
</dbReference>
<sequence length="1524" mass="174024">MKITISDEEWEAIGREGPGVRMYRGLKTYFYNGEELWNLASEKHIVHTDAERQSWQQLIILPGVEEVRDHTFTGCANVEIVFMHDSTKKMGKYCFYRLVKLSFVQFSRELESIGAYALGYCGLIWSLFIPSTCRQICDHAFTGCNMLIVLRVHHDTELGNRIIEDTALLSASPFAKVPRSETSDDNQVNEWIKNRHNSFPIHQICCSENPSFSKALVNRYNCHQQDGSGLTALHYLVINPFSDFETVKSMVQICGPELLNTVDSTCKNVLQYACLMNDVPLQMLFAKKELETITEKEKKVPLNRSTVTFVGQGRSGKTSTINSLKGSGFQPHCPSTRGSRTYIRDFGMIRDSNIKASNTFRQKEKGAKLTTRSLCMRSLDETTTDCEQCHLYEEECSCRGLVESMHEFNRESVSKLRFIQFGKDEDACHQPNSLLDSEQTGNVRIESGRHIESSFGNHKSDSSNGNDSDDNSDASDDDDEELAFIYSMKHTCEHLINCSCGLESIMEGSTMSGSRKESLKDITSIHKEDIRAGEESTVKNVDDMHLMNSKDGTSIRFTIFDNGGQTVFRGIQNLFFSREGIFIVVFDMMKILNEDTKQESLEHLQYWFSSINLDASKDDFSLDPSINYPPVILVGTHYDDLLETGDQDSTPSSSLEKLDDIDRILNENLDLGSLFPIPSTLISSTSTTNETCGFSFWPIDNSNPRDKNILKLRQLLLDTALKDKGCDMLQEVPISMLQTMDKLTEISKDNPIISINPKKNGDVSVLEVMSQCGVFDEENYYRGGKEEICKSLLKQFHNIGQCLYFHQIPALRDYCILDPQWLINAIAYVVRDFRIHWFLRDDYAIELNDGSSWNRLKNDGVLDVSLLRRLWLGYEEHFVFLQRVMIEIGIFGKCKDCFIVPILQTHSSKDSLQDSNDILSDYVEIGNIEFEEHGFAITSFYCQLVNALIEGRCEPLLLHSACVFRFQEEKQLCALLLDTIDMKIKVLFHPNGSKGSMQAMLMNIQNKCECINEFFYRRKLVFSFNMLTEVLDGALDENAQDMYRDGTGSTRTFEIDYKNYVFKEIKTDLSTLKFQNPRLNEIAEKMQGYNMTIPALRNAYYYIYNGDDENFKAEILRAELALNSIEQKTILKYLKEQKKPPPAEKMMVACMESSTCNAEKEQNIIQHQLIHANYEAFFVSEEGGYFKTRNIYEDNETLKILHCAGHKGKLEDTDICVVFKDDNCKRQVECVVLNNCKSEEITNAAKKHFENSFIVYWDSRVRNEAAIRFAEEFYSRLCDAAYKGVHMTFKEVFEKTKKSMEDHNFVFQDPDGKGENTYSSKNLVAGILKCIEGKEGLSLVLDDDCLSPNPKRPRLTASPQSVTENINSRPHFSPYSKNEVPHKCYLNCSYSFACKRKQIETNCQFIKYNNVHDPSLDDIDEVCKRDPSKGKKALKQCPDCSFIFCDKSGKIPSENEFISCYDAHKKNCQPGSIPNVHIDIPKKCKDCILSIPQKGAFVHCPTCKREAKRDLEEALGNDALMQDF</sequence>
<dbReference type="EMBL" id="BLLK01000038">
    <property type="protein sequence ID" value="GFH50113.1"/>
    <property type="molecule type" value="Genomic_DNA"/>
</dbReference>
<dbReference type="Proteomes" id="UP001054902">
    <property type="component" value="Unassembled WGS sequence"/>
</dbReference>
<organism evidence="2 3">
    <name type="scientific">Chaetoceros tenuissimus</name>
    <dbReference type="NCBI Taxonomy" id="426638"/>
    <lineage>
        <taxon>Eukaryota</taxon>
        <taxon>Sar</taxon>
        <taxon>Stramenopiles</taxon>
        <taxon>Ochrophyta</taxon>
        <taxon>Bacillariophyta</taxon>
        <taxon>Coscinodiscophyceae</taxon>
        <taxon>Chaetocerotophycidae</taxon>
        <taxon>Chaetocerotales</taxon>
        <taxon>Chaetocerotaceae</taxon>
        <taxon>Chaetoceros</taxon>
    </lineage>
</organism>
<dbReference type="Gene3D" id="3.40.50.300">
    <property type="entry name" value="P-loop containing nucleotide triphosphate hydrolases"/>
    <property type="match status" value="1"/>
</dbReference>
<evidence type="ECO:0000313" key="2">
    <source>
        <dbReference type="EMBL" id="GFH50113.1"/>
    </source>
</evidence>
<comment type="caution">
    <text evidence="2">The sequence shown here is derived from an EMBL/GenBank/DDBJ whole genome shotgun (WGS) entry which is preliminary data.</text>
</comment>
<gene>
    <name evidence="2" type="ORF">CTEN210_06589</name>
</gene>
<name>A0AAD3CQN5_9STRA</name>
<dbReference type="SUPFAM" id="SSF52540">
    <property type="entry name" value="P-loop containing nucleoside triphosphate hydrolases"/>
    <property type="match status" value="1"/>
</dbReference>
<reference evidence="2 3" key="1">
    <citation type="journal article" date="2021" name="Sci. Rep.">
        <title>The genome of the diatom Chaetoceros tenuissimus carries an ancient integrated fragment of an extant virus.</title>
        <authorList>
            <person name="Hongo Y."/>
            <person name="Kimura K."/>
            <person name="Takaki Y."/>
            <person name="Yoshida Y."/>
            <person name="Baba S."/>
            <person name="Kobayashi G."/>
            <person name="Nagasaki K."/>
            <person name="Hano T."/>
            <person name="Tomaru Y."/>
        </authorList>
    </citation>
    <scope>NUCLEOTIDE SEQUENCE [LARGE SCALE GENOMIC DNA]</scope>
    <source>
        <strain evidence="2 3">NIES-3715</strain>
    </source>
</reference>
<feature type="compositionally biased region" description="Acidic residues" evidence="1">
    <location>
        <begin position="467"/>
        <end position="477"/>
    </location>
</feature>
<evidence type="ECO:0008006" key="4">
    <source>
        <dbReference type="Google" id="ProtNLM"/>
    </source>
</evidence>
<evidence type="ECO:0000256" key="1">
    <source>
        <dbReference type="SAM" id="MobiDB-lite"/>
    </source>
</evidence>
<dbReference type="Pfam" id="PF08477">
    <property type="entry name" value="Roc"/>
    <property type="match status" value="1"/>
</dbReference>
<accession>A0AAD3CQN5</accession>
<keyword evidence="3" id="KW-1185">Reference proteome</keyword>
<feature type="region of interest" description="Disordered" evidence="1">
    <location>
        <begin position="453"/>
        <end position="477"/>
    </location>
</feature>
<proteinExistence type="predicted"/>
<dbReference type="Gene3D" id="1.25.40.20">
    <property type="entry name" value="Ankyrin repeat-containing domain"/>
    <property type="match status" value="1"/>
</dbReference>
<evidence type="ECO:0000313" key="3">
    <source>
        <dbReference type="Proteomes" id="UP001054902"/>
    </source>
</evidence>
<dbReference type="InterPro" id="IPR036770">
    <property type="entry name" value="Ankyrin_rpt-contain_sf"/>
</dbReference>